<gene>
    <name evidence="1" type="ordered locus">RBRH_03447</name>
</gene>
<evidence type="ECO:0000313" key="1">
    <source>
        <dbReference type="EMBL" id="CBW76446.1"/>
    </source>
</evidence>
<accession>E5ATM2</accession>
<dbReference type="KEGG" id="brh:RBRH_03447"/>
<sequence>MAHAQHAQDVAIRVSARVDVAAARLGMRSHKVSLNEADAALHAAKRSG</sequence>
<dbReference type="Proteomes" id="UP000007437">
    <property type="component" value="Plasmid pBRH01"/>
</dbReference>
<keyword evidence="1" id="KW-0614">Plasmid</keyword>
<organism evidence="1 2">
    <name type="scientific">Mycetohabitans rhizoxinica (strain DSM 19002 / CIP 109453 / HKI 454)</name>
    <name type="common">Paraburkholderia rhizoxinica</name>
    <dbReference type="NCBI Taxonomy" id="882378"/>
    <lineage>
        <taxon>Bacteria</taxon>
        <taxon>Pseudomonadati</taxon>
        <taxon>Pseudomonadota</taxon>
        <taxon>Betaproteobacteria</taxon>
        <taxon>Burkholderiales</taxon>
        <taxon>Burkholderiaceae</taxon>
        <taxon>Mycetohabitans</taxon>
    </lineage>
</organism>
<geneLocation type="plasmid" evidence="1 2">
    <name>pBRH01</name>
</geneLocation>
<protein>
    <submittedName>
        <fullName evidence="1">Uncharacterized protein</fullName>
    </submittedName>
</protein>
<proteinExistence type="predicted"/>
<dbReference type="AlphaFoldDB" id="E5ATM2"/>
<dbReference type="HOGENOM" id="CLU_3150502_0_0_4"/>
<reference evidence="1 2" key="1">
    <citation type="journal article" date="2011" name="J. Bacteriol.">
        <title>Complete genome sequence of Burkholderia rhizoxinica, an endosymbiont of Rhizopus microsporus.</title>
        <authorList>
            <person name="Lackner G."/>
            <person name="Moebius N."/>
            <person name="Partida-Martinez L."/>
            <person name="Hertweck C."/>
        </authorList>
    </citation>
    <scope>NUCLEOTIDE SEQUENCE [LARGE SCALE GENOMIC DNA]</scope>
    <source>
        <strain evidence="2">DSM 19002 / CIP 109453 / HKI 454</strain>
        <plasmid evidence="1 2">pBRH01</plasmid>
    </source>
</reference>
<name>E5ATM2_MYCRK</name>
<evidence type="ECO:0000313" key="2">
    <source>
        <dbReference type="Proteomes" id="UP000007437"/>
    </source>
</evidence>
<dbReference type="EMBL" id="FR687360">
    <property type="protein sequence ID" value="CBW76446.1"/>
    <property type="molecule type" value="Genomic_DNA"/>
</dbReference>